<proteinExistence type="predicted"/>
<evidence type="ECO:0000313" key="3">
    <source>
        <dbReference type="Proteomes" id="UP001430377"/>
    </source>
</evidence>
<gene>
    <name evidence="2" type="ORF">EGH21_12605</name>
</gene>
<dbReference type="AlphaFoldDB" id="A0AAW4PRP5"/>
<dbReference type="RefSeq" id="WP_220618833.1">
    <property type="nucleotide sequence ID" value="NZ_RKLR01000004.1"/>
</dbReference>
<reference evidence="2 3" key="1">
    <citation type="submission" date="2021-06" db="EMBL/GenBank/DDBJ databases">
        <title>Halomicroarcula sp. a new haloarchaeum isolated from saline soil.</title>
        <authorList>
            <person name="Duran-Viseras A."/>
            <person name="Sanchez-Porro C."/>
            <person name="Ventosa A."/>
        </authorList>
    </citation>
    <scope>NUCLEOTIDE SEQUENCE [LARGE SCALE GENOMIC DNA]</scope>
    <source>
        <strain evidence="2 3">F13</strain>
    </source>
</reference>
<accession>A0AAW4PRP5</accession>
<keyword evidence="3" id="KW-1185">Reference proteome</keyword>
<organism evidence="2 3">
    <name type="scientific">Haloarcula rubra</name>
    <dbReference type="NCBI Taxonomy" id="2487747"/>
    <lineage>
        <taxon>Archaea</taxon>
        <taxon>Methanobacteriati</taxon>
        <taxon>Methanobacteriota</taxon>
        <taxon>Stenosarchaea group</taxon>
        <taxon>Halobacteria</taxon>
        <taxon>Halobacteriales</taxon>
        <taxon>Haloarculaceae</taxon>
        <taxon>Haloarcula</taxon>
    </lineage>
</organism>
<sequence length="255" mass="28807">MSDAQDSSYTPALVTLKTNVRDRADELRAGLRSEDRVLEWLQEMTVRTLGRLDRRMYADMARQFRGQQGLLLGAMLRPSARRGPMRDLDEAVAKDVRERILVTHVQPAHRNAFRKLRNDVTEYVESADEGDTHDPRQQKHIGMRPGLTELDQLQQSVLAELLEGLDDKPAVIGWSSDVLDATHGELGAEWGKRVYQEGATVDVLTGDRPEHERSRRLFAATHLLPKFRAGVRVRIGRAGELPEKGAGNDTEQPDW</sequence>
<name>A0AAW4PRP5_9EURY</name>
<feature type="region of interest" description="Disordered" evidence="1">
    <location>
        <begin position="125"/>
        <end position="145"/>
    </location>
</feature>
<protein>
    <submittedName>
        <fullName evidence="2">Uncharacterized protein</fullName>
    </submittedName>
</protein>
<comment type="caution">
    <text evidence="2">The sequence shown here is derived from an EMBL/GenBank/DDBJ whole genome shotgun (WGS) entry which is preliminary data.</text>
</comment>
<evidence type="ECO:0000256" key="1">
    <source>
        <dbReference type="SAM" id="MobiDB-lite"/>
    </source>
</evidence>
<evidence type="ECO:0000313" key="2">
    <source>
        <dbReference type="EMBL" id="MBX0323871.1"/>
    </source>
</evidence>
<dbReference type="Proteomes" id="UP001430377">
    <property type="component" value="Unassembled WGS sequence"/>
</dbReference>
<dbReference type="EMBL" id="RKLR01000004">
    <property type="protein sequence ID" value="MBX0323871.1"/>
    <property type="molecule type" value="Genomic_DNA"/>
</dbReference>